<reference evidence="2" key="1">
    <citation type="journal article" date="2019" name="Int. J. Syst. Evol. Microbiol.">
        <title>The Global Catalogue of Microorganisms (GCM) 10K type strain sequencing project: providing services to taxonomists for standard genome sequencing and annotation.</title>
        <authorList>
            <consortium name="The Broad Institute Genomics Platform"/>
            <consortium name="The Broad Institute Genome Sequencing Center for Infectious Disease"/>
            <person name="Wu L."/>
            <person name="Ma J."/>
        </authorList>
    </citation>
    <scope>NUCLEOTIDE SEQUENCE [LARGE SCALE GENOMIC DNA]</scope>
    <source>
        <strain evidence="2">CGMCC 4.7427</strain>
    </source>
</reference>
<dbReference type="RefSeq" id="WP_380031363.1">
    <property type="nucleotide sequence ID" value="NZ_JBHSHB010000007.1"/>
</dbReference>
<dbReference type="NCBIfam" id="TIGR01200">
    <property type="entry name" value="GLPGLI"/>
    <property type="match status" value="1"/>
</dbReference>
<name>A0ABV9L4M7_9FLAO</name>
<keyword evidence="2" id="KW-1185">Reference proteome</keyword>
<comment type="caution">
    <text evidence="1">The sequence shown here is derived from an EMBL/GenBank/DDBJ whole genome shotgun (WGS) entry which is preliminary data.</text>
</comment>
<evidence type="ECO:0000313" key="2">
    <source>
        <dbReference type="Proteomes" id="UP001595878"/>
    </source>
</evidence>
<dbReference type="Pfam" id="PF22252">
    <property type="entry name" value="PNGase_F-II_N"/>
    <property type="match status" value="1"/>
</dbReference>
<protein>
    <submittedName>
        <fullName evidence="1">GLPGLI family protein</fullName>
    </submittedName>
</protein>
<proteinExistence type="predicted"/>
<gene>
    <name evidence="1" type="ORF">ACFO5T_01200</name>
</gene>
<dbReference type="EMBL" id="JBHSHB010000007">
    <property type="protein sequence ID" value="MFC4689033.1"/>
    <property type="molecule type" value="Genomic_DNA"/>
</dbReference>
<dbReference type="InterPro" id="IPR005901">
    <property type="entry name" value="GLPGLI"/>
</dbReference>
<accession>A0ABV9L4M7</accession>
<organism evidence="1 2">
    <name type="scientific">Dokdonia genika</name>
    <dbReference type="NCBI Taxonomy" id="308113"/>
    <lineage>
        <taxon>Bacteria</taxon>
        <taxon>Pseudomonadati</taxon>
        <taxon>Bacteroidota</taxon>
        <taxon>Flavobacteriia</taxon>
        <taxon>Flavobacteriales</taxon>
        <taxon>Flavobacteriaceae</taxon>
        <taxon>Dokdonia</taxon>
    </lineage>
</organism>
<evidence type="ECO:0000313" key="1">
    <source>
        <dbReference type="EMBL" id="MFC4689033.1"/>
    </source>
</evidence>
<dbReference type="Proteomes" id="UP001595878">
    <property type="component" value="Unassembled WGS sequence"/>
</dbReference>
<sequence>MLKVNTILSWIFLGFNLFWSLNLYSQQAEIIYQATAISQSTENKSHNNNLKSLARYANKGLANLEFVVKTNDYTNIVTYTEKLQNDFEVGNLKNLALSIALDGKKIVVDNSQNIAYYEPILVDKIRSVSTRNLKWEILEESKNILGYECFKALGTLENLDEEGKLSAPAVAWFCPKLPMRGGPTAYATLPGLILEIENKKVKFLAVNIRIMKKSTMNIPEYKEGDILPHKEWNAYFNANNPLSRLNNKK</sequence>